<dbReference type="AlphaFoldDB" id="A0AA96WE25"/>
<accession>A0AA96WE25</accession>
<name>A0AA96WE25_9CYAN</name>
<sequence>MGRTYAALNSTKALDTDTTTTPDFLDSLWRAQLPTDPSTPKPYQEIRAELQRGMTALDTLLDGVEDPLGALRFVHNLVQAATNVESLSDEGTLDAQFLRELVAFGFEYAKLNPASLPNTGEETDAFLATLWQEASDYTPSMRKAIGTISDLFEAQDSPEKRIKLLQFATSLLKTAKLVPALQAQIHDPKLLSAIVEMGGAYAALNPTNAPSSNNEFFLSTLFATNNFDRAAQQFQEFLSAANSLTPYGNPSIFRASSDGRIFYDAPGNDADYYYTDGEAAFYTVYSPIRGALDEQFASLKIVRADGREEIYTGDQRFRVYLNPASLEQLNNLRTNEVALFAGDHLYVENFTIPVLDQIRGATKLMKSLELVGRTTTGEVLETWNLIKDNWLLATGVLGTFAALQFTPAGPVLDAILLLAAGYQAGYSIASFVIEAGWAETQQDLYEGAQHFSQFLSALLEIGTSSALLRYSRGGQEPVSIADDLSRVWETLGRLTNKFNAIRQPELTTAQRLDSGISALFDAFNAPDSAIGQLLSYGDRQVVEYLKEAVGALTENLTELGTLRQRLLPLMQELGERWNRVNQVAEQLAQNAGLATALSQQPNLVTPLLQFRDVLGPELFSHLLNPQRSVQTIVDSLRAIDSADNDIVAINAIAEVVRLNRETGGVSNVQMENTFSSLADFMESYPGRLSGDFATRFLRTFQSSTPLEQIKALQARSEINLAEDFLEGRTLLGNSRMVEGVVQPRTEEGNLIQGVPIPEYRVVSENGVKYLAEVKTPDGDFTSNNVKRNLSDAMSQIREEALNTDIKGYIRIDYITSNAPSTALAPDEIFRAVNGELRAPRRVDIGKETREIRGVDFVEFVEILYQE</sequence>
<dbReference type="EMBL" id="CP053586">
    <property type="protein sequence ID" value="WNZ24517.1"/>
    <property type="molecule type" value="Genomic_DNA"/>
</dbReference>
<reference evidence="1" key="1">
    <citation type="submission" date="2020-05" db="EMBL/GenBank/DDBJ databases">
        <authorList>
            <person name="Zhu T."/>
            <person name="Keshari N."/>
            <person name="Lu X."/>
        </authorList>
    </citation>
    <scope>NUCLEOTIDE SEQUENCE</scope>
    <source>
        <strain evidence="1">NK1-12</strain>
    </source>
</reference>
<proteinExistence type="predicted"/>
<gene>
    <name evidence="1" type="ORF">HJG54_17760</name>
</gene>
<protein>
    <submittedName>
        <fullName evidence="1">Uncharacterized protein</fullName>
    </submittedName>
</protein>
<evidence type="ECO:0000313" key="1">
    <source>
        <dbReference type="EMBL" id="WNZ24517.1"/>
    </source>
</evidence>
<organism evidence="1">
    <name type="scientific">Leptolyngbya sp. NK1-12</name>
    <dbReference type="NCBI Taxonomy" id="2547451"/>
    <lineage>
        <taxon>Bacteria</taxon>
        <taxon>Bacillati</taxon>
        <taxon>Cyanobacteriota</taxon>
        <taxon>Cyanophyceae</taxon>
        <taxon>Leptolyngbyales</taxon>
        <taxon>Leptolyngbyaceae</taxon>
        <taxon>Leptolyngbya group</taxon>
        <taxon>Leptolyngbya</taxon>
    </lineage>
</organism>
<dbReference type="RefSeq" id="WP_316430353.1">
    <property type="nucleotide sequence ID" value="NZ_CP053586.1"/>
</dbReference>